<sequence>MATHAARLVFLLAVAATLAGRSEGGWCLCRTDLYDVMLQKTLDYACGGGADCRPILQNGACFMPNTVKAHCSYAVNSYYQRSGQNPQACLFSGTTFVSNNDPSANGCLFPATQSAAGTNGTIGVNSPPAFGQGPSANDMSGGTKIFPVAGTAKRAVILACCWLLALYLSA</sequence>
<organism evidence="10 11">
    <name type="scientific">Lolium multiflorum</name>
    <name type="common">Italian ryegrass</name>
    <name type="synonym">Lolium perenne subsp. multiflorum</name>
    <dbReference type="NCBI Taxonomy" id="4521"/>
    <lineage>
        <taxon>Eukaryota</taxon>
        <taxon>Viridiplantae</taxon>
        <taxon>Streptophyta</taxon>
        <taxon>Embryophyta</taxon>
        <taxon>Tracheophyta</taxon>
        <taxon>Spermatophyta</taxon>
        <taxon>Magnoliopsida</taxon>
        <taxon>Liliopsida</taxon>
        <taxon>Poales</taxon>
        <taxon>Poaceae</taxon>
        <taxon>BOP clade</taxon>
        <taxon>Pooideae</taxon>
        <taxon>Poodae</taxon>
        <taxon>Poeae</taxon>
        <taxon>Poeae Chloroplast Group 2 (Poeae type)</taxon>
        <taxon>Loliodinae</taxon>
        <taxon>Loliinae</taxon>
        <taxon>Lolium</taxon>
    </lineage>
</organism>
<evidence type="ECO:0000313" key="10">
    <source>
        <dbReference type="EMBL" id="KAK1643966.1"/>
    </source>
</evidence>
<accession>A0AAD8W508</accession>
<evidence type="ECO:0000256" key="5">
    <source>
        <dbReference type="ARBA" id="ARBA00023136"/>
    </source>
</evidence>
<dbReference type="Gene3D" id="1.20.58.1040">
    <property type="match status" value="1"/>
</dbReference>
<evidence type="ECO:0000256" key="4">
    <source>
        <dbReference type="ARBA" id="ARBA00022729"/>
    </source>
</evidence>
<dbReference type="GO" id="GO:0098552">
    <property type="term" value="C:side of membrane"/>
    <property type="evidence" value="ECO:0007669"/>
    <property type="project" value="UniProtKB-KW"/>
</dbReference>
<dbReference type="AlphaFoldDB" id="A0AAD8W508"/>
<keyword evidence="6" id="KW-1015">Disulfide bond</keyword>
<dbReference type="SMART" id="SM00768">
    <property type="entry name" value="X8"/>
    <property type="match status" value="1"/>
</dbReference>
<reference evidence="10" key="1">
    <citation type="submission" date="2023-07" db="EMBL/GenBank/DDBJ databases">
        <title>A chromosome-level genome assembly of Lolium multiflorum.</title>
        <authorList>
            <person name="Chen Y."/>
            <person name="Copetti D."/>
            <person name="Kolliker R."/>
            <person name="Studer B."/>
        </authorList>
    </citation>
    <scope>NUCLEOTIDE SEQUENCE</scope>
    <source>
        <strain evidence="10">02402/16</strain>
        <tissue evidence="10">Leaf</tissue>
    </source>
</reference>
<keyword evidence="2" id="KW-1003">Cell membrane</keyword>
<evidence type="ECO:0000259" key="9">
    <source>
        <dbReference type="SMART" id="SM00768"/>
    </source>
</evidence>
<dbReference type="InterPro" id="IPR012946">
    <property type="entry name" value="X8"/>
</dbReference>
<name>A0AAD8W508_LOLMU</name>
<dbReference type="GO" id="GO:0005886">
    <property type="term" value="C:plasma membrane"/>
    <property type="evidence" value="ECO:0007669"/>
    <property type="project" value="UniProtKB-SubCell"/>
</dbReference>
<comment type="subcellular location">
    <subcellularLocation>
        <location evidence="1">Cell membrane</location>
        <topology evidence="1">Lipid-anchor</topology>
        <topology evidence="1">GPI-anchor</topology>
    </subcellularLocation>
</comment>
<dbReference type="Pfam" id="PF07983">
    <property type="entry name" value="X8"/>
    <property type="match status" value="1"/>
</dbReference>
<proteinExistence type="predicted"/>
<feature type="chain" id="PRO_5042085891" description="X8 domain-containing protein" evidence="8">
    <location>
        <begin position="25"/>
        <end position="170"/>
    </location>
</feature>
<dbReference type="Proteomes" id="UP001231189">
    <property type="component" value="Unassembled WGS sequence"/>
</dbReference>
<keyword evidence="5" id="KW-0472">Membrane</keyword>
<dbReference type="PANTHER" id="PTHR31044">
    <property type="entry name" value="BETA-1,3 GLUCANASE"/>
    <property type="match status" value="1"/>
</dbReference>
<keyword evidence="3" id="KW-0336">GPI-anchor</keyword>
<keyword evidence="11" id="KW-1185">Reference proteome</keyword>
<dbReference type="EMBL" id="JAUUTY010000004">
    <property type="protein sequence ID" value="KAK1643966.1"/>
    <property type="molecule type" value="Genomic_DNA"/>
</dbReference>
<evidence type="ECO:0000256" key="7">
    <source>
        <dbReference type="ARBA" id="ARBA00023180"/>
    </source>
</evidence>
<evidence type="ECO:0000256" key="6">
    <source>
        <dbReference type="ARBA" id="ARBA00023157"/>
    </source>
</evidence>
<evidence type="ECO:0000256" key="1">
    <source>
        <dbReference type="ARBA" id="ARBA00004609"/>
    </source>
</evidence>
<evidence type="ECO:0000256" key="8">
    <source>
        <dbReference type="SAM" id="SignalP"/>
    </source>
</evidence>
<keyword evidence="3" id="KW-0449">Lipoprotein</keyword>
<keyword evidence="4 8" id="KW-0732">Signal</keyword>
<dbReference type="InterPro" id="IPR044788">
    <property type="entry name" value="X8_dom_prot"/>
</dbReference>
<comment type="caution">
    <text evidence="10">The sequence shown here is derived from an EMBL/GenBank/DDBJ whole genome shotgun (WGS) entry which is preliminary data.</text>
</comment>
<dbReference type="FunFam" id="1.20.58.1040:FF:000001">
    <property type="entry name" value="Glucan endo-1,3-beta-glucosidase 4"/>
    <property type="match status" value="1"/>
</dbReference>
<feature type="signal peptide" evidence="8">
    <location>
        <begin position="1"/>
        <end position="24"/>
    </location>
</feature>
<evidence type="ECO:0000256" key="3">
    <source>
        <dbReference type="ARBA" id="ARBA00022622"/>
    </source>
</evidence>
<feature type="domain" description="X8" evidence="9">
    <location>
        <begin position="25"/>
        <end position="109"/>
    </location>
</feature>
<evidence type="ECO:0000256" key="2">
    <source>
        <dbReference type="ARBA" id="ARBA00022475"/>
    </source>
</evidence>
<keyword evidence="7" id="KW-0325">Glycoprotein</keyword>
<protein>
    <recommendedName>
        <fullName evidence="9">X8 domain-containing protein</fullName>
    </recommendedName>
</protein>
<evidence type="ECO:0000313" key="11">
    <source>
        <dbReference type="Proteomes" id="UP001231189"/>
    </source>
</evidence>
<dbReference type="GO" id="GO:0009506">
    <property type="term" value="C:plasmodesma"/>
    <property type="evidence" value="ECO:0007669"/>
    <property type="project" value="UniProtKB-ARBA"/>
</dbReference>
<dbReference type="PANTHER" id="PTHR31044:SF138">
    <property type="entry name" value="EXPRESSED PROTEIN"/>
    <property type="match status" value="1"/>
</dbReference>
<gene>
    <name evidence="10" type="ORF">QYE76_061771</name>
</gene>